<dbReference type="RefSeq" id="WP_066340401.1">
    <property type="nucleotide sequence ID" value="NZ_CP016503.1"/>
</dbReference>
<dbReference type="OrthoDB" id="9807950at2"/>
<dbReference type="PANTHER" id="PTHR30531:SF12">
    <property type="entry name" value="FLAGELLAR BIOSYNTHETIC PROTEIN FLHB"/>
    <property type="match status" value="1"/>
</dbReference>
<evidence type="ECO:0000256" key="7">
    <source>
        <dbReference type="ARBA" id="ARBA00022795"/>
    </source>
</evidence>
<protein>
    <recommendedName>
        <fullName evidence="3 13">Flagellar biosynthetic protein FlhB</fullName>
    </recommendedName>
</protein>
<dbReference type="GO" id="GO:0009306">
    <property type="term" value="P:protein secretion"/>
    <property type="evidence" value="ECO:0007669"/>
    <property type="project" value="InterPro"/>
</dbReference>
<evidence type="ECO:0000256" key="4">
    <source>
        <dbReference type="ARBA" id="ARBA00022448"/>
    </source>
</evidence>
<dbReference type="Gene3D" id="6.10.250.2080">
    <property type="match status" value="1"/>
</dbReference>
<comment type="subcellular location">
    <subcellularLocation>
        <location evidence="1">Cell membrane</location>
        <topology evidence="1">Multi-pass membrane protein</topology>
    </subcellularLocation>
</comment>
<name>A0A1B1U5V0_9HELI</name>
<evidence type="ECO:0000256" key="8">
    <source>
        <dbReference type="ARBA" id="ARBA00022927"/>
    </source>
</evidence>
<evidence type="ECO:0000256" key="2">
    <source>
        <dbReference type="ARBA" id="ARBA00010690"/>
    </source>
</evidence>
<dbReference type="InterPro" id="IPR029025">
    <property type="entry name" value="T3SS_substrate_exporter_C"/>
</dbReference>
<feature type="transmembrane region" description="Helical" evidence="13">
    <location>
        <begin position="186"/>
        <end position="208"/>
    </location>
</feature>
<evidence type="ECO:0000256" key="6">
    <source>
        <dbReference type="ARBA" id="ARBA00022692"/>
    </source>
</evidence>
<feature type="transmembrane region" description="Helical" evidence="13">
    <location>
        <begin position="31"/>
        <end position="52"/>
    </location>
</feature>
<dbReference type="STRING" id="222136.BBW65_04630"/>
<evidence type="ECO:0000256" key="11">
    <source>
        <dbReference type="ARBA" id="ARBA00023225"/>
    </source>
</evidence>
<dbReference type="InterPro" id="IPR006136">
    <property type="entry name" value="FlhB"/>
</dbReference>
<dbReference type="Proteomes" id="UP000092884">
    <property type="component" value="Chromosome"/>
</dbReference>
<dbReference type="Pfam" id="PF01312">
    <property type="entry name" value="Bac_export_2"/>
    <property type="match status" value="1"/>
</dbReference>
<evidence type="ECO:0000256" key="1">
    <source>
        <dbReference type="ARBA" id="ARBA00004651"/>
    </source>
</evidence>
<keyword evidence="8 13" id="KW-0653">Protein transport</keyword>
<dbReference type="SUPFAM" id="SSF160544">
    <property type="entry name" value="EscU C-terminal domain-like"/>
    <property type="match status" value="1"/>
</dbReference>
<feature type="transmembrane region" description="Helical" evidence="13">
    <location>
        <begin position="93"/>
        <end position="114"/>
    </location>
</feature>
<keyword evidence="14" id="KW-0966">Cell projection</keyword>
<keyword evidence="14" id="KW-0969">Cilium</keyword>
<dbReference type="GO" id="GO:0005886">
    <property type="term" value="C:plasma membrane"/>
    <property type="evidence" value="ECO:0007669"/>
    <property type="project" value="UniProtKB-SubCell"/>
</dbReference>
<dbReference type="GO" id="GO:0044780">
    <property type="term" value="P:bacterial-type flagellum assembly"/>
    <property type="evidence" value="ECO:0007669"/>
    <property type="project" value="InterPro"/>
</dbReference>
<keyword evidence="7 13" id="KW-1005">Bacterial flagellum biogenesis</keyword>
<evidence type="ECO:0000256" key="10">
    <source>
        <dbReference type="ARBA" id="ARBA00023136"/>
    </source>
</evidence>
<dbReference type="Gene3D" id="3.40.1690.10">
    <property type="entry name" value="secretion proteins EscU"/>
    <property type="match status" value="1"/>
</dbReference>
<keyword evidence="4 13" id="KW-0813">Transport</keyword>
<evidence type="ECO:0000256" key="5">
    <source>
        <dbReference type="ARBA" id="ARBA00022475"/>
    </source>
</evidence>
<keyword evidence="10 13" id="KW-0472">Membrane</keyword>
<dbReference type="InterPro" id="IPR006135">
    <property type="entry name" value="T3SS_substrate_exporter"/>
</dbReference>
<keyword evidence="5 13" id="KW-1003">Cell membrane</keyword>
<dbReference type="PRINTS" id="PR00950">
    <property type="entry name" value="TYPE3IMSPROT"/>
</dbReference>
<gene>
    <name evidence="13" type="primary">flhB</name>
    <name evidence="14" type="ORF">BBW65_04630</name>
</gene>
<dbReference type="AlphaFoldDB" id="A0A1B1U5V0"/>
<dbReference type="KEGG" id="het:BBW65_04630"/>
<evidence type="ECO:0000256" key="13">
    <source>
        <dbReference type="RuleBase" id="RU364091"/>
    </source>
</evidence>
<keyword evidence="11 13" id="KW-1006">Bacterial flagellum protein export</keyword>
<keyword evidence="6 13" id="KW-0812">Transmembrane</keyword>
<evidence type="ECO:0000256" key="3">
    <source>
        <dbReference type="ARBA" id="ARBA00021622"/>
    </source>
</evidence>
<keyword evidence="14" id="KW-0282">Flagellum</keyword>
<evidence type="ECO:0000313" key="15">
    <source>
        <dbReference type="Proteomes" id="UP000092884"/>
    </source>
</evidence>
<evidence type="ECO:0000313" key="14">
    <source>
        <dbReference type="EMBL" id="ANV98128.1"/>
    </source>
</evidence>
<sequence length="362" mass="40960">MANDEEKTEAPSSRKIAKAREEGNVAKSPEVTGFVGLIAGIAMIFLLFSFWVEHFQAIYIQVLAFLRQELNVVDVLNLGFALLWQMFLLVMPMFLALMLVGVLGNVLQFGFLFAPKAIMPKLSKINPITGLKNVFSLKKLLEGLMITLKVLLTFGIGLAVFVLFLSELSKVSRLNIFNQMIWFKEKALILIGVLLVLFAILALVDLMIKRYQYTKSLKMSKKEVKDEHKQQEGSPEIKQKIRQMQMKVAMSRMMQNIPSASVVVTNPTHYAVALRFDAQDREKFGVPVVVAKGIDHLAIRIKTIAREHEIQVIENPPLARELYARIEVDMPIEDDLFAAVAALLREVIRLESLQGKANRFKF</sequence>
<comment type="similarity">
    <text evidence="2 13">Belongs to the type III secretion exporter family.</text>
</comment>
<dbReference type="PANTHER" id="PTHR30531">
    <property type="entry name" value="FLAGELLAR BIOSYNTHETIC PROTEIN FLHB"/>
    <property type="match status" value="1"/>
</dbReference>
<evidence type="ECO:0000256" key="12">
    <source>
        <dbReference type="ARBA" id="ARBA00025078"/>
    </source>
</evidence>
<dbReference type="EMBL" id="CP016503">
    <property type="protein sequence ID" value="ANV98128.1"/>
    <property type="molecule type" value="Genomic_DNA"/>
</dbReference>
<keyword evidence="9 13" id="KW-1133">Transmembrane helix</keyword>
<evidence type="ECO:0000256" key="9">
    <source>
        <dbReference type="ARBA" id="ARBA00022989"/>
    </source>
</evidence>
<keyword evidence="15" id="KW-1185">Reference proteome</keyword>
<dbReference type="NCBIfam" id="TIGR00328">
    <property type="entry name" value="flhB"/>
    <property type="match status" value="1"/>
</dbReference>
<organism evidence="14 15">
    <name type="scientific">Helicobacter enhydrae</name>
    <dbReference type="NCBI Taxonomy" id="222136"/>
    <lineage>
        <taxon>Bacteria</taxon>
        <taxon>Pseudomonadati</taxon>
        <taxon>Campylobacterota</taxon>
        <taxon>Epsilonproteobacteria</taxon>
        <taxon>Campylobacterales</taxon>
        <taxon>Helicobacteraceae</taxon>
        <taxon>Helicobacter</taxon>
    </lineage>
</organism>
<feature type="transmembrane region" description="Helical" evidence="13">
    <location>
        <begin position="146"/>
        <end position="166"/>
    </location>
</feature>
<comment type="function">
    <text evidence="12 13">Required for formation of the rod structure in the basal body of the flagellar apparatus. Together with FliI and FliH, may constitute the export apparatus of flagellin.</text>
</comment>
<proteinExistence type="inferred from homology"/>
<accession>A0A1B1U5V0</accession>
<reference evidence="15" key="1">
    <citation type="submission" date="2016-07" db="EMBL/GenBank/DDBJ databases">
        <authorList>
            <person name="Florea S."/>
            <person name="Webb J.S."/>
            <person name="Jaromczyk J."/>
            <person name="Schardl C.L."/>
        </authorList>
    </citation>
    <scope>NUCLEOTIDE SEQUENCE [LARGE SCALE GENOMIC DNA]</scope>
    <source>
        <strain evidence="15">MIT 01-6242</strain>
    </source>
</reference>